<evidence type="ECO:0000259" key="5">
    <source>
        <dbReference type="SMART" id="SM00822"/>
    </source>
</evidence>
<dbReference type="AlphaFoldDB" id="A0A7R8W6S7"/>
<dbReference type="Gene3D" id="3.40.50.720">
    <property type="entry name" value="NAD(P)-binding Rossmann-like Domain"/>
    <property type="match status" value="1"/>
</dbReference>
<evidence type="ECO:0000256" key="1">
    <source>
        <dbReference type="ARBA" id="ARBA00004240"/>
    </source>
</evidence>
<keyword evidence="3" id="KW-0560">Oxidoreductase</keyword>
<dbReference type="GO" id="GO:0016491">
    <property type="term" value="F:oxidoreductase activity"/>
    <property type="evidence" value="ECO:0007669"/>
    <property type="project" value="UniProtKB-KW"/>
</dbReference>
<dbReference type="PANTHER" id="PTHR43899:SF40">
    <property type="entry name" value="INACTIVE HYDROXYSTEROID DEHYDROGENASE-LIKE PROTEIN 1"/>
    <property type="match status" value="1"/>
</dbReference>
<comment type="similarity">
    <text evidence="4">Belongs to the short-chain dehydrogenases/reductases (SDR) family.</text>
</comment>
<dbReference type="InterPro" id="IPR020904">
    <property type="entry name" value="Sc_DH/Rdtase_CS"/>
</dbReference>
<dbReference type="PRINTS" id="PR00080">
    <property type="entry name" value="SDRFAMILY"/>
</dbReference>
<sequence>MIPSSDLRSSGVDSFPLLWSYMKPNPVWFFVSDAFTAIGMLYCGFHVTKFLYELSAGFYKFIFARLFPFNLKDNYGPWAVVTGATDGLGLEYAKQLAARGLSVVLISRNPEKLETARMEVLNAADTRTVEVEVLAVDLSSISESTIKTFETVFATKDIGVLINNVGAMSPYPGVLEEMGLEELWRMLDLNVIPGTLLTRLILPGMLLRRRGAIVNVSSASAFGPLPYMTVYAASKAYMDYFSRALQVECQGRGVFVQSLMPFYVQTKMISFSPSLNSASIMVPSARSFVSSSLCTLGRSSHTTGYWTHGVQWWFVSFVNQWWYSRIGAFIQWGLRRDYEKTKGR</sequence>
<accession>A0A7R8W6S7</accession>
<evidence type="ECO:0000256" key="3">
    <source>
        <dbReference type="ARBA" id="ARBA00023002"/>
    </source>
</evidence>
<evidence type="ECO:0000256" key="2">
    <source>
        <dbReference type="ARBA" id="ARBA00022857"/>
    </source>
</evidence>
<dbReference type="PIRSF" id="PIRSF000126">
    <property type="entry name" value="11-beta-HSD1"/>
    <property type="match status" value="1"/>
</dbReference>
<dbReference type="SMART" id="SM00822">
    <property type="entry name" value="PKS_KR"/>
    <property type="match status" value="1"/>
</dbReference>
<dbReference type="Pfam" id="PF00106">
    <property type="entry name" value="adh_short"/>
    <property type="match status" value="1"/>
</dbReference>
<name>A0A7R8W6S7_9CRUS</name>
<evidence type="ECO:0000313" key="6">
    <source>
        <dbReference type="EMBL" id="CAD7223929.1"/>
    </source>
</evidence>
<comment type="subcellular location">
    <subcellularLocation>
        <location evidence="1">Endoplasmic reticulum</location>
    </subcellularLocation>
</comment>
<dbReference type="FunFam" id="3.40.50.720:FF:000137">
    <property type="entry name" value="Hydroxysteroid (17-beta) dehydrogenase 3"/>
    <property type="match status" value="1"/>
</dbReference>
<reference evidence="6" key="1">
    <citation type="submission" date="2020-11" db="EMBL/GenBank/DDBJ databases">
        <authorList>
            <person name="Tran Van P."/>
        </authorList>
    </citation>
    <scope>NUCLEOTIDE SEQUENCE</scope>
</reference>
<dbReference type="EMBL" id="OB660276">
    <property type="protein sequence ID" value="CAD7223929.1"/>
    <property type="molecule type" value="Genomic_DNA"/>
</dbReference>
<dbReference type="PANTHER" id="PTHR43899">
    <property type="entry name" value="RH59310P"/>
    <property type="match status" value="1"/>
</dbReference>
<evidence type="ECO:0000256" key="4">
    <source>
        <dbReference type="RuleBase" id="RU000363"/>
    </source>
</evidence>
<dbReference type="InterPro" id="IPR002347">
    <property type="entry name" value="SDR_fam"/>
</dbReference>
<dbReference type="PROSITE" id="PS00061">
    <property type="entry name" value="ADH_SHORT"/>
    <property type="match status" value="1"/>
</dbReference>
<dbReference type="GO" id="GO:0006629">
    <property type="term" value="P:lipid metabolic process"/>
    <property type="evidence" value="ECO:0007669"/>
    <property type="project" value="UniProtKB-ARBA"/>
</dbReference>
<dbReference type="InterPro" id="IPR057326">
    <property type="entry name" value="KR_dom"/>
</dbReference>
<gene>
    <name evidence="6" type="ORF">CTOB1V02_LOCUS1901</name>
</gene>
<dbReference type="OrthoDB" id="5545019at2759"/>
<dbReference type="InterPro" id="IPR036291">
    <property type="entry name" value="NAD(P)-bd_dom_sf"/>
</dbReference>
<dbReference type="CDD" id="cd05356">
    <property type="entry name" value="17beta-HSD1_like_SDR_c"/>
    <property type="match status" value="1"/>
</dbReference>
<proteinExistence type="inferred from homology"/>
<keyword evidence="2" id="KW-0521">NADP</keyword>
<dbReference type="InterPro" id="IPR051019">
    <property type="entry name" value="VLCFA-Steroid_DH"/>
</dbReference>
<protein>
    <recommendedName>
        <fullName evidence="5">Ketoreductase domain-containing protein</fullName>
    </recommendedName>
</protein>
<feature type="domain" description="Ketoreductase" evidence="5">
    <location>
        <begin position="77"/>
        <end position="260"/>
    </location>
</feature>
<dbReference type="GO" id="GO:0005783">
    <property type="term" value="C:endoplasmic reticulum"/>
    <property type="evidence" value="ECO:0007669"/>
    <property type="project" value="UniProtKB-SubCell"/>
</dbReference>
<organism evidence="6">
    <name type="scientific">Cyprideis torosa</name>
    <dbReference type="NCBI Taxonomy" id="163714"/>
    <lineage>
        <taxon>Eukaryota</taxon>
        <taxon>Metazoa</taxon>
        <taxon>Ecdysozoa</taxon>
        <taxon>Arthropoda</taxon>
        <taxon>Crustacea</taxon>
        <taxon>Oligostraca</taxon>
        <taxon>Ostracoda</taxon>
        <taxon>Podocopa</taxon>
        <taxon>Podocopida</taxon>
        <taxon>Cytherocopina</taxon>
        <taxon>Cytheroidea</taxon>
        <taxon>Cytherideidae</taxon>
        <taxon>Cyprideis</taxon>
    </lineage>
</organism>
<dbReference type="SUPFAM" id="SSF51735">
    <property type="entry name" value="NAD(P)-binding Rossmann-fold domains"/>
    <property type="match status" value="1"/>
</dbReference>
<dbReference type="PRINTS" id="PR00081">
    <property type="entry name" value="GDHRDH"/>
</dbReference>